<dbReference type="Pfam" id="PF00825">
    <property type="entry name" value="Ribonuclease_P"/>
    <property type="match status" value="1"/>
</dbReference>
<dbReference type="Gene3D" id="3.30.230.10">
    <property type="match status" value="1"/>
</dbReference>
<evidence type="ECO:0000256" key="2">
    <source>
        <dbReference type="ARBA" id="ARBA00022694"/>
    </source>
</evidence>
<keyword evidence="5 7" id="KW-0378">Hydrolase</keyword>
<gene>
    <name evidence="7" type="ORF">MNBD_ACTINO02-2423</name>
</gene>
<keyword evidence="2" id="KW-0819">tRNA processing</keyword>
<dbReference type="InterPro" id="IPR014721">
    <property type="entry name" value="Ribsml_uS5_D2-typ_fold_subgr"/>
</dbReference>
<keyword evidence="6" id="KW-0694">RNA-binding</keyword>
<protein>
    <submittedName>
        <fullName evidence="7">Ribonuclease P protein component</fullName>
        <ecNumber evidence="7">3.1.26.5</ecNumber>
    </submittedName>
</protein>
<dbReference type="GO" id="GO:0008033">
    <property type="term" value="P:tRNA processing"/>
    <property type="evidence" value="ECO:0007669"/>
    <property type="project" value="UniProtKB-KW"/>
</dbReference>
<accession>A0A3B0RYL2</accession>
<dbReference type="EMBL" id="UOEK01000145">
    <property type="protein sequence ID" value="VAV98670.1"/>
    <property type="molecule type" value="Genomic_DNA"/>
</dbReference>
<dbReference type="InterPro" id="IPR000100">
    <property type="entry name" value="RNase_P"/>
</dbReference>
<evidence type="ECO:0000256" key="1">
    <source>
        <dbReference type="ARBA" id="ARBA00002663"/>
    </source>
</evidence>
<proteinExistence type="predicted"/>
<dbReference type="GO" id="GO:0004526">
    <property type="term" value="F:ribonuclease P activity"/>
    <property type="evidence" value="ECO:0007669"/>
    <property type="project" value="UniProtKB-EC"/>
</dbReference>
<sequence length="69" mass="7860">MAGRRVGNAVTRNRVKRRIRAAISQIPLRDGTSYIVIASTAVRTVEFEQLVDWLYTGTGIARNRNEEER</sequence>
<dbReference type="AlphaFoldDB" id="A0A3B0RYL2"/>
<evidence type="ECO:0000256" key="5">
    <source>
        <dbReference type="ARBA" id="ARBA00022801"/>
    </source>
</evidence>
<dbReference type="PROSITE" id="PS00648">
    <property type="entry name" value="RIBONUCLEASE_P"/>
    <property type="match status" value="1"/>
</dbReference>
<evidence type="ECO:0000256" key="6">
    <source>
        <dbReference type="ARBA" id="ARBA00022884"/>
    </source>
</evidence>
<dbReference type="GO" id="GO:0000049">
    <property type="term" value="F:tRNA binding"/>
    <property type="evidence" value="ECO:0007669"/>
    <property type="project" value="InterPro"/>
</dbReference>
<evidence type="ECO:0000256" key="4">
    <source>
        <dbReference type="ARBA" id="ARBA00022759"/>
    </source>
</evidence>
<keyword evidence="4" id="KW-0255">Endonuclease</keyword>
<comment type="function">
    <text evidence="1">RNaseP catalyzes the removal of the 5'-leader sequence from pre-tRNA to produce the mature 5'-terminus. It can also cleave other RNA substrates such as 4.5S RNA. The protein component plays an auxiliary but essential role in vivo by binding to the 5'-leader sequence and broadening the substrate specificity of the ribozyme.</text>
</comment>
<keyword evidence="3" id="KW-0540">Nuclease</keyword>
<dbReference type="InterPro" id="IPR020568">
    <property type="entry name" value="Ribosomal_Su5_D2-typ_SF"/>
</dbReference>
<dbReference type="InterPro" id="IPR020539">
    <property type="entry name" value="RNase_P_CS"/>
</dbReference>
<organism evidence="7">
    <name type="scientific">hydrothermal vent metagenome</name>
    <dbReference type="NCBI Taxonomy" id="652676"/>
    <lineage>
        <taxon>unclassified sequences</taxon>
        <taxon>metagenomes</taxon>
        <taxon>ecological metagenomes</taxon>
    </lineage>
</organism>
<evidence type="ECO:0000256" key="3">
    <source>
        <dbReference type="ARBA" id="ARBA00022722"/>
    </source>
</evidence>
<dbReference type="SUPFAM" id="SSF54211">
    <property type="entry name" value="Ribosomal protein S5 domain 2-like"/>
    <property type="match status" value="1"/>
</dbReference>
<evidence type="ECO:0000313" key="7">
    <source>
        <dbReference type="EMBL" id="VAV98670.1"/>
    </source>
</evidence>
<reference evidence="7" key="1">
    <citation type="submission" date="2018-06" db="EMBL/GenBank/DDBJ databases">
        <authorList>
            <person name="Zhirakovskaya E."/>
        </authorList>
    </citation>
    <scope>NUCLEOTIDE SEQUENCE</scope>
</reference>
<name>A0A3B0RYL2_9ZZZZ</name>
<dbReference type="EC" id="3.1.26.5" evidence="7"/>